<accession>A0A0H5RC12</accession>
<dbReference type="AlphaFoldDB" id="A0A0H5RC12"/>
<name>A0A0H5RC12_9EUKA</name>
<reference evidence="1" key="1">
    <citation type="submission" date="2015-04" db="EMBL/GenBank/DDBJ databases">
        <title>The genome sequence of the plant pathogenic Rhizarian Plasmodiophora brassicae reveals insights in its biotrophic life cycle and the origin of chitin synthesis.</title>
        <authorList>
            <person name="Schwelm A."/>
            <person name="Fogelqvist J."/>
            <person name="Knaust A."/>
            <person name="Julke S."/>
            <person name="Lilja T."/>
            <person name="Dhandapani V."/>
            <person name="Bonilla-Rosso G."/>
            <person name="Karlsson M."/>
            <person name="Shevchenko A."/>
            <person name="Choi S.R."/>
            <person name="Kim H.G."/>
            <person name="Park J.Y."/>
            <person name="Lim Y.P."/>
            <person name="Ludwig-Muller J."/>
            <person name="Dixelius C."/>
        </authorList>
    </citation>
    <scope>NUCLEOTIDE SEQUENCE</scope>
    <source>
        <tissue evidence="1">Potato root galls</tissue>
    </source>
</reference>
<organism evidence="1">
    <name type="scientific">Spongospora subterranea</name>
    <dbReference type="NCBI Taxonomy" id="70186"/>
    <lineage>
        <taxon>Eukaryota</taxon>
        <taxon>Sar</taxon>
        <taxon>Rhizaria</taxon>
        <taxon>Endomyxa</taxon>
        <taxon>Phytomyxea</taxon>
        <taxon>Plasmodiophorida</taxon>
        <taxon>Plasmodiophoridae</taxon>
        <taxon>Spongospora</taxon>
    </lineage>
</organism>
<protein>
    <submittedName>
        <fullName evidence="1">Uncharacterized protein</fullName>
    </submittedName>
</protein>
<dbReference type="EMBL" id="HACM01010700">
    <property type="protein sequence ID" value="CRZ11142.1"/>
    <property type="molecule type" value="Transcribed_RNA"/>
</dbReference>
<proteinExistence type="predicted"/>
<sequence length="351" mass="39747">MPNSEYIIFEDIEEERYQNGILPSFSPSAAAMRSRLWNILQKLHSNLHSNVRSFLLKVGAFRDLDSIGFNILHDQYASETEFITSFRSLLNDWAVRWSNEDLHGVCTAMANRFEELCEAERSSLQAGNDDATTASQANRAESESLRSYLLYRQAQQRLPFSERDSIPNLTAVMKRDYPIGDSYDYDDSMPLVPGLRQPRHVESTNSTSSPWAGIVTHSDGAQILRRRLLCQDIDSQENFYEDGNMRISDAVADKILLKAIGVEVGCAGFISVQSHALEVLRDVAIRFISRWSAFLTDAEIDINLGLGETYSAGVLVEYCKERRRDATSPQLIKEEVCSDIENVESKRQRIS</sequence>
<evidence type="ECO:0000313" key="1">
    <source>
        <dbReference type="EMBL" id="CRZ11142.1"/>
    </source>
</evidence>